<evidence type="ECO:0000313" key="1">
    <source>
        <dbReference type="EMBL" id="PWB05832.1"/>
    </source>
</evidence>
<accession>A0A2V1INR9</accession>
<protein>
    <submittedName>
        <fullName evidence="1">Uncharacterized protein</fullName>
    </submittedName>
</protein>
<gene>
    <name evidence="1" type="ORF">C5O25_12275</name>
</gene>
<reference evidence="2" key="1">
    <citation type="submission" date="2018-02" db="EMBL/GenBank/DDBJ databases">
        <authorList>
            <person name="Clavel T."/>
            <person name="Strowig T."/>
        </authorList>
    </citation>
    <scope>NUCLEOTIDE SEQUENCE [LARGE SCALE GENOMIC DNA]</scope>
    <source>
        <strain evidence="2">DSM 100764</strain>
    </source>
</reference>
<dbReference type="AlphaFoldDB" id="A0A2V1INR9"/>
<name>A0A2V1INR9_9BACT</name>
<dbReference type="Proteomes" id="UP000244925">
    <property type="component" value="Unassembled WGS sequence"/>
</dbReference>
<sequence length="556" mass="64733">MDYKEIINKGKLVYASRSTDSNFRLWRLNKTACYITYYKAVELTKLDKVLLMTIKYNGGSIYENTLAGILGFNVQDDFEVTPKRYKDVGEVSIFGGILSELTKFALISNVDHKVSVTPLGELALKKGIKYEFYTGAQLLNECFDLAQKTEKEFLYFPFRDSLGIVSKIQGSKLLPYEDFNNNTIEEELYGTPEELVARLLLQSDDSTSVFRAEASTDARMGEVYVDFRLYEYNGQKYPIVFYQDEVSLKANDLLFNNCNAQYIRDKIHIGEYLHLVRESRMRLTYQSLCPYMDVWSLDDFLESEYLDWNDKKLFDSIAKVANGAQWSKISSVCPTESLKPNLKQYEESLDWIIISERLDNNFIVENATEYPWDFESLSANRSIDFVKRIIVIPELHNDTIDWDWETLIPQLDDEFVLQYIDTIPFVMYSQTEKYLFLHPESICTYPDRKWDWKLLSLNAELGFILTNISALGKYLYVEDVMPRAFSDNSWVHSYCESSAFAFAVIESKERLSTNYNANKADYQWSIELIDWHEKMGFITWKSTNYAVGLECNPNIV</sequence>
<dbReference type="EMBL" id="PUBV01000052">
    <property type="protein sequence ID" value="PWB05832.1"/>
    <property type="molecule type" value="Genomic_DNA"/>
</dbReference>
<keyword evidence="2" id="KW-1185">Reference proteome</keyword>
<evidence type="ECO:0000313" key="2">
    <source>
        <dbReference type="Proteomes" id="UP000244925"/>
    </source>
</evidence>
<organism evidence="1 2">
    <name type="scientific">Paramuribaculum intestinale</name>
    <dbReference type="NCBI Taxonomy" id="2094151"/>
    <lineage>
        <taxon>Bacteria</taxon>
        <taxon>Pseudomonadati</taxon>
        <taxon>Bacteroidota</taxon>
        <taxon>Bacteroidia</taxon>
        <taxon>Bacteroidales</taxon>
        <taxon>Muribaculaceae</taxon>
        <taxon>Paramuribaculum</taxon>
    </lineage>
</organism>
<dbReference type="GeneID" id="93424760"/>
<comment type="caution">
    <text evidence="1">The sequence shown here is derived from an EMBL/GenBank/DDBJ whole genome shotgun (WGS) entry which is preliminary data.</text>
</comment>
<dbReference type="RefSeq" id="WP_107037006.1">
    <property type="nucleotide sequence ID" value="NZ_CP098825.1"/>
</dbReference>
<proteinExistence type="predicted"/>